<keyword evidence="3" id="KW-0479">Metal-binding</keyword>
<evidence type="ECO:0000259" key="7">
    <source>
        <dbReference type="PROSITE" id="PS50089"/>
    </source>
</evidence>
<dbReference type="GO" id="GO:0008270">
    <property type="term" value="F:zinc ion binding"/>
    <property type="evidence" value="ECO:0007669"/>
    <property type="project" value="UniProtKB-KW"/>
</dbReference>
<dbReference type="InterPro" id="IPR001841">
    <property type="entry name" value="Znf_RING"/>
</dbReference>
<sequence length="409" mass="42776">MCSAEGERQPRSLLRDIELNVLECKVCFERFSSSPARRPCALPCGHAVCRHCASALSHRRRAQQEEEAAAAQLECPFCRRSGPLSQAADCVPLLQLAELLSGAGGEPSPAAGGGGGGFRPELCAVFGGWGRLLNPRGLAVCGRSGAVAVVQDGEQPLGLFERGGRPLPGPDRGQQQLRYPLDVALAGGGRLLLVTDAGDSSLKVFRWGAGGRPELAFTRDGFGLPWGLAGGPAGGTVLLTDWARGSLLRLTLQLPAGGLLQQESVCERLCGPREVALCPLDGCVHVVEHLAACPGRRRLSTFNSRGQLLRRMDSLGLGPGGGLPAGVSAIAVDGRGNVLLADGDSGAVLCVGTVDKAERRTIIDQGLIRPVALACPADDTLIVLDAGDHTWKVYRSRTPEAPDSTASLR</sequence>
<keyword evidence="9" id="KW-1185">Reference proteome</keyword>
<evidence type="ECO:0000256" key="3">
    <source>
        <dbReference type="ARBA" id="ARBA00022723"/>
    </source>
</evidence>
<dbReference type="SUPFAM" id="SSF57850">
    <property type="entry name" value="RING/U-box"/>
    <property type="match status" value="1"/>
</dbReference>
<dbReference type="GO" id="GO:0000209">
    <property type="term" value="P:protein polyubiquitination"/>
    <property type="evidence" value="ECO:0007669"/>
    <property type="project" value="TreeGrafter"/>
</dbReference>
<dbReference type="PROSITE" id="PS50089">
    <property type="entry name" value="ZF_RING_2"/>
    <property type="match status" value="1"/>
</dbReference>
<dbReference type="CDD" id="cd16516">
    <property type="entry name" value="RING-HC_malin"/>
    <property type="match status" value="1"/>
</dbReference>
<accession>A0A401P034</accession>
<gene>
    <name evidence="8" type="ORF">scyTo_0015002</name>
</gene>
<dbReference type="GO" id="GO:0043161">
    <property type="term" value="P:proteasome-mediated ubiquitin-dependent protein catabolic process"/>
    <property type="evidence" value="ECO:0007669"/>
    <property type="project" value="TreeGrafter"/>
</dbReference>
<dbReference type="AlphaFoldDB" id="A0A401P034"/>
<dbReference type="SUPFAM" id="SSF101898">
    <property type="entry name" value="NHL repeat"/>
    <property type="match status" value="1"/>
</dbReference>
<name>A0A401P034_SCYTO</name>
<dbReference type="PANTHER" id="PTHR24104">
    <property type="entry name" value="E3 UBIQUITIN-PROTEIN LIGASE NHLRC1-RELATED"/>
    <property type="match status" value="1"/>
</dbReference>
<dbReference type="InterPro" id="IPR013083">
    <property type="entry name" value="Znf_RING/FYVE/PHD"/>
</dbReference>
<dbReference type="InterPro" id="IPR050952">
    <property type="entry name" value="TRIM-NHL_E3_ligases"/>
</dbReference>
<dbReference type="Gene3D" id="2.120.10.30">
    <property type="entry name" value="TolB, C-terminal domain"/>
    <property type="match status" value="2"/>
</dbReference>
<dbReference type="OrthoDB" id="6105938at2759"/>
<dbReference type="GO" id="GO:0061630">
    <property type="term" value="F:ubiquitin protein ligase activity"/>
    <property type="evidence" value="ECO:0007669"/>
    <property type="project" value="UniProtKB-EC"/>
</dbReference>
<keyword evidence="4 6" id="KW-0863">Zinc-finger</keyword>
<protein>
    <recommendedName>
        <fullName evidence="2">RING-type E3 ubiquitin transferase</fullName>
        <ecNumber evidence="2">2.3.2.27</ecNumber>
    </recommendedName>
</protein>
<evidence type="ECO:0000256" key="1">
    <source>
        <dbReference type="ARBA" id="ARBA00000900"/>
    </source>
</evidence>
<evidence type="ECO:0000313" key="9">
    <source>
        <dbReference type="Proteomes" id="UP000288216"/>
    </source>
</evidence>
<comment type="caution">
    <text evidence="8">The sequence shown here is derived from an EMBL/GenBank/DDBJ whole genome shotgun (WGS) entry which is preliminary data.</text>
</comment>
<reference evidence="8 9" key="1">
    <citation type="journal article" date="2018" name="Nat. Ecol. Evol.">
        <title>Shark genomes provide insights into elasmobranch evolution and the origin of vertebrates.</title>
        <authorList>
            <person name="Hara Y"/>
            <person name="Yamaguchi K"/>
            <person name="Onimaru K"/>
            <person name="Kadota M"/>
            <person name="Koyanagi M"/>
            <person name="Keeley SD"/>
            <person name="Tatsumi K"/>
            <person name="Tanaka K"/>
            <person name="Motone F"/>
            <person name="Kageyama Y"/>
            <person name="Nozu R"/>
            <person name="Adachi N"/>
            <person name="Nishimura O"/>
            <person name="Nakagawa R"/>
            <person name="Tanegashima C"/>
            <person name="Kiyatake I"/>
            <person name="Matsumoto R"/>
            <person name="Murakumo K"/>
            <person name="Nishida K"/>
            <person name="Terakita A"/>
            <person name="Kuratani S"/>
            <person name="Sato K"/>
            <person name="Hyodo S Kuraku.S."/>
        </authorList>
    </citation>
    <scope>NUCLEOTIDE SEQUENCE [LARGE SCALE GENOMIC DNA]</scope>
</reference>
<comment type="catalytic activity">
    <reaction evidence="1">
        <text>S-ubiquitinyl-[E2 ubiquitin-conjugating enzyme]-L-cysteine + [acceptor protein]-L-lysine = [E2 ubiquitin-conjugating enzyme]-L-cysteine + N(6)-ubiquitinyl-[acceptor protein]-L-lysine.</text>
        <dbReference type="EC" id="2.3.2.27"/>
    </reaction>
</comment>
<dbReference type="InterPro" id="IPR011042">
    <property type="entry name" value="6-blade_b-propeller_TolB-like"/>
</dbReference>
<dbReference type="SMART" id="SM00184">
    <property type="entry name" value="RING"/>
    <property type="match status" value="1"/>
</dbReference>
<evidence type="ECO:0000256" key="6">
    <source>
        <dbReference type="PROSITE-ProRule" id="PRU00175"/>
    </source>
</evidence>
<dbReference type="InterPro" id="IPR017907">
    <property type="entry name" value="Znf_RING_CS"/>
</dbReference>
<dbReference type="EMBL" id="BFAA01008295">
    <property type="protein sequence ID" value="GCB66488.1"/>
    <property type="molecule type" value="Genomic_DNA"/>
</dbReference>
<proteinExistence type="predicted"/>
<evidence type="ECO:0000256" key="5">
    <source>
        <dbReference type="ARBA" id="ARBA00022833"/>
    </source>
</evidence>
<dbReference type="PROSITE" id="PS00518">
    <property type="entry name" value="ZF_RING_1"/>
    <property type="match status" value="1"/>
</dbReference>
<organism evidence="8 9">
    <name type="scientific">Scyliorhinus torazame</name>
    <name type="common">Cloudy catshark</name>
    <name type="synonym">Catulus torazame</name>
    <dbReference type="NCBI Taxonomy" id="75743"/>
    <lineage>
        <taxon>Eukaryota</taxon>
        <taxon>Metazoa</taxon>
        <taxon>Chordata</taxon>
        <taxon>Craniata</taxon>
        <taxon>Vertebrata</taxon>
        <taxon>Chondrichthyes</taxon>
        <taxon>Elasmobranchii</taxon>
        <taxon>Galeomorphii</taxon>
        <taxon>Galeoidea</taxon>
        <taxon>Carcharhiniformes</taxon>
        <taxon>Scyliorhinidae</taxon>
        <taxon>Scyliorhinus</taxon>
    </lineage>
</organism>
<evidence type="ECO:0000313" key="8">
    <source>
        <dbReference type="EMBL" id="GCB66488.1"/>
    </source>
</evidence>
<feature type="domain" description="RING-type" evidence="7">
    <location>
        <begin position="24"/>
        <end position="79"/>
    </location>
</feature>
<dbReference type="PANTHER" id="PTHR24104:SF47">
    <property type="entry name" value="E3 UBIQUITIN-PROTEIN LIGASE NHLRC1"/>
    <property type="match status" value="1"/>
</dbReference>
<dbReference type="Proteomes" id="UP000288216">
    <property type="component" value="Unassembled WGS sequence"/>
</dbReference>
<evidence type="ECO:0000256" key="4">
    <source>
        <dbReference type="ARBA" id="ARBA00022771"/>
    </source>
</evidence>
<evidence type="ECO:0000256" key="2">
    <source>
        <dbReference type="ARBA" id="ARBA00012483"/>
    </source>
</evidence>
<dbReference type="EC" id="2.3.2.27" evidence="2"/>
<dbReference type="OMA" id="IRCKCAL"/>
<dbReference type="Pfam" id="PF14634">
    <property type="entry name" value="zf-RING_5"/>
    <property type="match status" value="1"/>
</dbReference>
<keyword evidence="5" id="KW-0862">Zinc</keyword>
<dbReference type="Gene3D" id="3.30.40.10">
    <property type="entry name" value="Zinc/RING finger domain, C3HC4 (zinc finger)"/>
    <property type="match status" value="1"/>
</dbReference>
<dbReference type="STRING" id="75743.A0A401P034"/>